<feature type="transmembrane region" description="Helical" evidence="2">
    <location>
        <begin position="110"/>
        <end position="131"/>
    </location>
</feature>
<feature type="transmembrane region" description="Helical" evidence="2">
    <location>
        <begin position="80"/>
        <end position="98"/>
    </location>
</feature>
<accession>A0ABV4SVW5</accession>
<dbReference type="InterPro" id="IPR002656">
    <property type="entry name" value="Acyl_transf_3_dom"/>
</dbReference>
<reference evidence="4 5" key="1">
    <citation type="submission" date="2024-08" db="EMBL/GenBank/DDBJ databases">
        <title>Genome sequence of Streptomyces aureus CACIA-1.46HGO.</title>
        <authorList>
            <person name="Evangelista-Martinez Z."/>
        </authorList>
    </citation>
    <scope>NUCLEOTIDE SEQUENCE [LARGE SCALE GENOMIC DNA]</scope>
    <source>
        <strain evidence="4 5">CACIA-1.46HGO</strain>
    </source>
</reference>
<keyword evidence="5" id="KW-1185">Reference proteome</keyword>
<evidence type="ECO:0000313" key="4">
    <source>
        <dbReference type="EMBL" id="MFA3842388.1"/>
    </source>
</evidence>
<dbReference type="InterPro" id="IPR052734">
    <property type="entry name" value="Nod_factor_acetyltransferase"/>
</dbReference>
<feature type="transmembrane region" description="Helical" evidence="2">
    <location>
        <begin position="368"/>
        <end position="390"/>
    </location>
</feature>
<feature type="transmembrane region" description="Helical" evidence="2">
    <location>
        <begin position="296"/>
        <end position="321"/>
    </location>
</feature>
<feature type="transmembrane region" description="Helical" evidence="2">
    <location>
        <begin position="257"/>
        <end position="276"/>
    </location>
</feature>
<sequence length="418" mass="46755">MSRSHLPAQRPVTPRSDHTAPSPEPASVSAAPPPEKPPTATHGRAANQPDEQRAAAERPDRPQGVAGKPDKQPAKPRDAFFDNAKYLAIVLVAMGHAWEPLRGDSRAAAALYITVYTFHMPAFIVISGYFSRSFDASPGRLKRLVTGVAVPYVIFEVAYTFFKRWANDDPTYPISLLDPWYLTWFLIALFVWRLTTPLWKIVRWPVPLALAIAVLAAVSPDIGDDLDLQRVLQFLPFFVLGLVLKPEHFQLVRRREARILAVPVFAAALLFAYWAAPRMNAAWFYRRDSAQELGAPGWSGAVMTLAMFGCSVVLVACFFAWVPRRKTWFTALGAGTLYGYLLHGFVAKGSRFWDWYDLRWLHTPLGEITVTLAAAALITSLCTPPVQRLFRFAMEPEMKWAFRQDAAEIAGRGSARRS</sequence>
<keyword evidence="2" id="KW-0472">Membrane</keyword>
<evidence type="ECO:0000313" key="5">
    <source>
        <dbReference type="Proteomes" id="UP001571476"/>
    </source>
</evidence>
<feature type="transmembrane region" description="Helical" evidence="2">
    <location>
        <begin position="143"/>
        <end position="162"/>
    </location>
</feature>
<organism evidence="4 5">
    <name type="scientific">Streptomyces aureus</name>
    <dbReference type="NCBI Taxonomy" id="193461"/>
    <lineage>
        <taxon>Bacteria</taxon>
        <taxon>Bacillati</taxon>
        <taxon>Actinomycetota</taxon>
        <taxon>Actinomycetes</taxon>
        <taxon>Kitasatosporales</taxon>
        <taxon>Streptomycetaceae</taxon>
        <taxon>Streptomyces</taxon>
    </lineage>
</organism>
<keyword evidence="4" id="KW-0808">Transferase</keyword>
<dbReference type="RefSeq" id="WP_372566388.1">
    <property type="nucleotide sequence ID" value="NZ_JBGOSP010000037.1"/>
</dbReference>
<dbReference type="PANTHER" id="PTHR37312">
    <property type="entry name" value="MEMBRANE-BOUND ACYLTRANSFERASE YKRP-RELATED"/>
    <property type="match status" value="1"/>
</dbReference>
<dbReference type="GO" id="GO:0016746">
    <property type="term" value="F:acyltransferase activity"/>
    <property type="evidence" value="ECO:0007669"/>
    <property type="project" value="UniProtKB-KW"/>
</dbReference>
<feature type="compositionally biased region" description="Low complexity" evidence="1">
    <location>
        <begin position="19"/>
        <end position="30"/>
    </location>
</feature>
<proteinExistence type="predicted"/>
<name>A0ABV4SVW5_9ACTN</name>
<feature type="region of interest" description="Disordered" evidence="1">
    <location>
        <begin position="1"/>
        <end position="76"/>
    </location>
</feature>
<feature type="domain" description="Acyltransferase 3" evidence="3">
    <location>
        <begin position="79"/>
        <end position="381"/>
    </location>
</feature>
<feature type="transmembrane region" description="Helical" evidence="2">
    <location>
        <begin position="328"/>
        <end position="348"/>
    </location>
</feature>
<comment type="caution">
    <text evidence="4">The sequence shown here is derived from an EMBL/GenBank/DDBJ whole genome shotgun (WGS) entry which is preliminary data.</text>
</comment>
<dbReference type="PANTHER" id="PTHR37312:SF1">
    <property type="entry name" value="MEMBRANE-BOUND ACYLTRANSFERASE YKRP-RELATED"/>
    <property type="match status" value="1"/>
</dbReference>
<keyword evidence="4" id="KW-0012">Acyltransferase</keyword>
<evidence type="ECO:0000256" key="2">
    <source>
        <dbReference type="SAM" id="Phobius"/>
    </source>
</evidence>
<dbReference type="Proteomes" id="UP001571476">
    <property type="component" value="Unassembled WGS sequence"/>
</dbReference>
<feature type="transmembrane region" description="Helical" evidence="2">
    <location>
        <begin position="228"/>
        <end position="245"/>
    </location>
</feature>
<dbReference type="Pfam" id="PF01757">
    <property type="entry name" value="Acyl_transf_3"/>
    <property type="match status" value="1"/>
</dbReference>
<evidence type="ECO:0000259" key="3">
    <source>
        <dbReference type="Pfam" id="PF01757"/>
    </source>
</evidence>
<evidence type="ECO:0000256" key="1">
    <source>
        <dbReference type="SAM" id="MobiDB-lite"/>
    </source>
</evidence>
<gene>
    <name evidence="4" type="ORF">ACEG43_40455</name>
</gene>
<keyword evidence="2" id="KW-0812">Transmembrane</keyword>
<feature type="transmembrane region" description="Helical" evidence="2">
    <location>
        <begin position="174"/>
        <end position="192"/>
    </location>
</feature>
<protein>
    <submittedName>
        <fullName evidence="4">Acyltransferase family protein</fullName>
    </submittedName>
</protein>
<keyword evidence="2" id="KW-1133">Transmembrane helix</keyword>
<feature type="transmembrane region" description="Helical" evidence="2">
    <location>
        <begin position="204"/>
        <end position="222"/>
    </location>
</feature>
<dbReference type="EMBL" id="JBGOSP010000037">
    <property type="protein sequence ID" value="MFA3842388.1"/>
    <property type="molecule type" value="Genomic_DNA"/>
</dbReference>
<feature type="compositionally biased region" description="Basic and acidic residues" evidence="1">
    <location>
        <begin position="50"/>
        <end position="61"/>
    </location>
</feature>